<keyword evidence="3" id="KW-0378">Hydrolase</keyword>
<dbReference type="RefSeq" id="WP_263074295.1">
    <property type="nucleotide sequence ID" value="NZ_JAOUSF010000005.1"/>
</dbReference>
<dbReference type="EMBL" id="JAOUSF010000005">
    <property type="protein sequence ID" value="MCU9614979.1"/>
    <property type="molecule type" value="Genomic_DNA"/>
</dbReference>
<feature type="region of interest" description="Disordered" evidence="5">
    <location>
        <begin position="1"/>
        <end position="117"/>
    </location>
</feature>
<feature type="domain" description="PDZ" evidence="7">
    <location>
        <begin position="396"/>
        <end position="469"/>
    </location>
</feature>
<name>A0AAE3LRS1_9BACI</name>
<dbReference type="Proteomes" id="UP001209318">
    <property type="component" value="Unassembled WGS sequence"/>
</dbReference>
<feature type="compositionally biased region" description="Basic and acidic residues" evidence="5">
    <location>
        <begin position="52"/>
        <end position="64"/>
    </location>
</feature>
<dbReference type="PROSITE" id="PS50106">
    <property type="entry name" value="PDZ"/>
    <property type="match status" value="1"/>
</dbReference>
<keyword evidence="9" id="KW-1185">Reference proteome</keyword>
<dbReference type="Gene3D" id="2.40.10.10">
    <property type="entry name" value="Trypsin-like serine proteases"/>
    <property type="match status" value="2"/>
</dbReference>
<keyword evidence="6" id="KW-0812">Transmembrane</keyword>
<evidence type="ECO:0000256" key="2">
    <source>
        <dbReference type="ARBA" id="ARBA00022670"/>
    </source>
</evidence>
<feature type="compositionally biased region" description="Polar residues" evidence="5">
    <location>
        <begin position="1"/>
        <end position="13"/>
    </location>
</feature>
<dbReference type="InterPro" id="IPR001940">
    <property type="entry name" value="Peptidase_S1C"/>
</dbReference>
<feature type="compositionally biased region" description="Basic and acidic residues" evidence="5">
    <location>
        <begin position="106"/>
        <end position="117"/>
    </location>
</feature>
<comment type="similarity">
    <text evidence="1">Belongs to the peptidase S1C family.</text>
</comment>
<dbReference type="PANTHER" id="PTHR43343:SF3">
    <property type="entry name" value="PROTEASE DO-LIKE 8, CHLOROPLASTIC"/>
    <property type="match status" value="1"/>
</dbReference>
<dbReference type="InterPro" id="IPR043504">
    <property type="entry name" value="Peptidase_S1_PA_chymotrypsin"/>
</dbReference>
<keyword evidence="6" id="KW-0472">Membrane</keyword>
<dbReference type="Gene3D" id="2.30.42.10">
    <property type="match status" value="1"/>
</dbReference>
<evidence type="ECO:0000256" key="4">
    <source>
        <dbReference type="ARBA" id="ARBA00022825"/>
    </source>
</evidence>
<accession>A0AAE3LRS1</accession>
<reference evidence="8" key="1">
    <citation type="submission" date="2022-10" db="EMBL/GenBank/DDBJ databases">
        <title>Description of Fervidibacillus gen. nov. in the family Fervidibacillaceae fam. nov. with two species, Fervidibacillus albus sp. nov., and Fervidibacillus halotolerans sp. nov., isolated from tidal flat sediments.</title>
        <authorList>
            <person name="Kwon K.K."/>
            <person name="Yang S.-H."/>
        </authorList>
    </citation>
    <scope>NUCLEOTIDE SEQUENCE</scope>
    <source>
        <strain evidence="8">JCM 19140</strain>
    </source>
</reference>
<feature type="compositionally biased region" description="Polar residues" evidence="5">
    <location>
        <begin position="37"/>
        <end position="49"/>
    </location>
</feature>
<proteinExistence type="inferred from homology"/>
<keyword evidence="6" id="KW-1133">Transmembrane helix</keyword>
<dbReference type="SUPFAM" id="SSF50156">
    <property type="entry name" value="PDZ domain-like"/>
    <property type="match status" value="1"/>
</dbReference>
<dbReference type="AlphaFoldDB" id="A0AAE3LRS1"/>
<dbReference type="PRINTS" id="PR00834">
    <property type="entry name" value="PROTEASES2C"/>
</dbReference>
<dbReference type="InterPro" id="IPR001478">
    <property type="entry name" value="PDZ"/>
</dbReference>
<dbReference type="SMART" id="SM00228">
    <property type="entry name" value="PDZ"/>
    <property type="match status" value="1"/>
</dbReference>
<evidence type="ECO:0000259" key="7">
    <source>
        <dbReference type="PROSITE" id="PS50106"/>
    </source>
</evidence>
<protein>
    <submittedName>
        <fullName evidence="8">S1C family serine protease</fullName>
    </submittedName>
</protein>
<gene>
    <name evidence="8" type="ORF">OEV98_15645</name>
</gene>
<evidence type="ECO:0000313" key="9">
    <source>
        <dbReference type="Proteomes" id="UP001209318"/>
    </source>
</evidence>
<feature type="compositionally biased region" description="Polar residues" evidence="5">
    <location>
        <begin position="79"/>
        <end position="89"/>
    </location>
</feature>
<dbReference type="GO" id="GO:0004252">
    <property type="term" value="F:serine-type endopeptidase activity"/>
    <property type="evidence" value="ECO:0007669"/>
    <property type="project" value="InterPro"/>
</dbReference>
<feature type="transmembrane region" description="Helical" evidence="6">
    <location>
        <begin position="120"/>
        <end position="142"/>
    </location>
</feature>
<dbReference type="GO" id="GO:0006508">
    <property type="term" value="P:proteolysis"/>
    <property type="evidence" value="ECO:0007669"/>
    <property type="project" value="UniProtKB-KW"/>
</dbReference>
<evidence type="ECO:0000313" key="8">
    <source>
        <dbReference type="EMBL" id="MCU9614979.1"/>
    </source>
</evidence>
<dbReference type="Pfam" id="PF13180">
    <property type="entry name" value="PDZ_2"/>
    <property type="match status" value="1"/>
</dbReference>
<comment type="caution">
    <text evidence="8">The sequence shown here is derived from an EMBL/GenBank/DDBJ whole genome shotgun (WGS) entry which is preliminary data.</text>
</comment>
<dbReference type="PANTHER" id="PTHR43343">
    <property type="entry name" value="PEPTIDASE S12"/>
    <property type="match status" value="1"/>
</dbReference>
<evidence type="ECO:0000256" key="1">
    <source>
        <dbReference type="ARBA" id="ARBA00010541"/>
    </source>
</evidence>
<keyword evidence="4" id="KW-0720">Serine protease</keyword>
<evidence type="ECO:0000256" key="3">
    <source>
        <dbReference type="ARBA" id="ARBA00022801"/>
    </source>
</evidence>
<keyword evidence="2 8" id="KW-0645">Protease</keyword>
<dbReference type="InterPro" id="IPR036034">
    <property type="entry name" value="PDZ_sf"/>
</dbReference>
<evidence type="ECO:0000256" key="6">
    <source>
        <dbReference type="SAM" id="Phobius"/>
    </source>
</evidence>
<sequence length="510" mass="54624">MDNKQFESNQNEIENTKQYEDNPNEISNDSLNKENYETTMDNSEQSECQNVADHEVVSCGKNEEISTDGNGEAGAANEEFSNNNRWSNTDTDESDRIEEPSSTNAKNERRMDMRKEKRPVWRSVVGSILAGVIGSAATLTVLPYTNYFELQNEGASIQKEAIEQTTDTASSASTVNAQPVSATTSNSIADIVEQSSQAIVGVANYSNQQSNPFAQQSSQEVTTATGTGFVYKVSGNEVYIATNNHVIEGASKIEVSLYNGDVVTAELVGTDALTDIAVLKITGSYDITALPFGDSSSLRAGDEVIAIGNPLGLDLSRTVTQGIISAVDRTITASTSAGEWDMDVIQTDAAINAGNSGGPLLNSSGQVIGINSMKISEEGVEGLGFAIPSEQVLTIIEQLEKTGNIERPYLGVSLASLREVPPYYLQNVNTANVSEGALVTSVDENSAAGKAGLAMYDIIVSVNGEKVSDTDSLRKLLYTEHKVGDTVRIEFYHEGQLKSVNVTLTSNQVN</sequence>
<dbReference type="InterPro" id="IPR009003">
    <property type="entry name" value="Peptidase_S1_PA"/>
</dbReference>
<dbReference type="Pfam" id="PF13365">
    <property type="entry name" value="Trypsin_2"/>
    <property type="match status" value="1"/>
</dbReference>
<evidence type="ECO:0000256" key="5">
    <source>
        <dbReference type="SAM" id="MobiDB-lite"/>
    </source>
</evidence>
<dbReference type="FunFam" id="2.40.10.10:FF:000001">
    <property type="entry name" value="Periplasmic serine protease DegS"/>
    <property type="match status" value="1"/>
</dbReference>
<dbReference type="SUPFAM" id="SSF50494">
    <property type="entry name" value="Trypsin-like serine proteases"/>
    <property type="match status" value="1"/>
</dbReference>
<organism evidence="8 9">
    <name type="scientific">Perspicuibacillus lycopersici</name>
    <dbReference type="NCBI Taxonomy" id="1325689"/>
    <lineage>
        <taxon>Bacteria</taxon>
        <taxon>Bacillati</taxon>
        <taxon>Bacillota</taxon>
        <taxon>Bacilli</taxon>
        <taxon>Bacillales</taxon>
        <taxon>Bacillaceae</taxon>
        <taxon>Perspicuibacillus</taxon>
    </lineage>
</organism>
<dbReference type="InterPro" id="IPR051201">
    <property type="entry name" value="Chloro_Bact_Ser_Proteases"/>
</dbReference>